<evidence type="ECO:0000256" key="4">
    <source>
        <dbReference type="ARBA" id="ARBA00022807"/>
    </source>
</evidence>
<evidence type="ECO:0000259" key="5">
    <source>
        <dbReference type="PROSITE" id="PS51935"/>
    </source>
</evidence>
<protein>
    <submittedName>
        <fullName evidence="6">C40 family peptidase</fullName>
    </submittedName>
</protein>
<dbReference type="SUPFAM" id="SSF54001">
    <property type="entry name" value="Cysteine proteinases"/>
    <property type="match status" value="1"/>
</dbReference>
<reference evidence="6" key="2">
    <citation type="journal article" date="2021" name="PeerJ">
        <title>Extensive microbial diversity within the chicken gut microbiome revealed by metagenomics and culture.</title>
        <authorList>
            <person name="Gilroy R."/>
            <person name="Ravi A."/>
            <person name="Getino M."/>
            <person name="Pursley I."/>
            <person name="Horton D.L."/>
            <person name="Alikhan N.F."/>
            <person name="Baker D."/>
            <person name="Gharbi K."/>
            <person name="Hall N."/>
            <person name="Watson M."/>
            <person name="Adriaenssens E.M."/>
            <person name="Foster-Nyarko E."/>
            <person name="Jarju S."/>
            <person name="Secka A."/>
            <person name="Antonio M."/>
            <person name="Oren A."/>
            <person name="Chaudhuri R.R."/>
            <person name="La Ragione R."/>
            <person name="Hildebrand F."/>
            <person name="Pallen M.J."/>
        </authorList>
    </citation>
    <scope>NUCLEOTIDE SEQUENCE</scope>
    <source>
        <strain evidence="6">517</strain>
    </source>
</reference>
<comment type="caution">
    <text evidence="6">The sequence shown here is derived from an EMBL/GenBank/DDBJ whole genome shotgun (WGS) entry which is preliminary data.</text>
</comment>
<name>A0A940DI34_9FIRM</name>
<evidence type="ECO:0000313" key="7">
    <source>
        <dbReference type="Proteomes" id="UP000727857"/>
    </source>
</evidence>
<reference evidence="6" key="1">
    <citation type="submission" date="2020-10" db="EMBL/GenBank/DDBJ databases">
        <authorList>
            <person name="Gilroy R."/>
        </authorList>
    </citation>
    <scope>NUCLEOTIDE SEQUENCE</scope>
    <source>
        <strain evidence="6">517</strain>
    </source>
</reference>
<dbReference type="Proteomes" id="UP000727857">
    <property type="component" value="Unassembled WGS sequence"/>
</dbReference>
<dbReference type="InterPro" id="IPR000064">
    <property type="entry name" value="NLP_P60_dom"/>
</dbReference>
<dbReference type="Pfam" id="PF00877">
    <property type="entry name" value="NLPC_P60"/>
    <property type="match status" value="1"/>
</dbReference>
<evidence type="ECO:0000256" key="2">
    <source>
        <dbReference type="ARBA" id="ARBA00022670"/>
    </source>
</evidence>
<dbReference type="InterPro" id="IPR038765">
    <property type="entry name" value="Papain-like_cys_pep_sf"/>
</dbReference>
<dbReference type="AlphaFoldDB" id="A0A940DI34"/>
<organism evidence="6 7">
    <name type="scientific">Candidatus Stercoripulliclostridium pullicola</name>
    <dbReference type="NCBI Taxonomy" id="2840953"/>
    <lineage>
        <taxon>Bacteria</taxon>
        <taxon>Bacillati</taxon>
        <taxon>Bacillota</taxon>
        <taxon>Clostridia</taxon>
        <taxon>Eubacteriales</taxon>
        <taxon>Candidatus Stercoripulliclostridium</taxon>
    </lineage>
</organism>
<sequence>MDKVSERAESVIEVAKTLLDYPYVWGSQRYHWGNSVLNTNFVAGEFDCSALTQYAYYKGAGVLLDVTTRTQVKQGMSVGFDDLERGDLMFFTNSSRYNLTGTERVGHVAIYPGDNYILHTASDHAVIEPISPSRRAYFIEGRRVL</sequence>
<dbReference type="Gene3D" id="3.90.1720.10">
    <property type="entry name" value="endopeptidase domain like (from Nostoc punctiforme)"/>
    <property type="match status" value="1"/>
</dbReference>
<keyword evidence="2" id="KW-0645">Protease</keyword>
<comment type="similarity">
    <text evidence="1">Belongs to the peptidase C40 family.</text>
</comment>
<evidence type="ECO:0000256" key="3">
    <source>
        <dbReference type="ARBA" id="ARBA00022801"/>
    </source>
</evidence>
<accession>A0A940DI34</accession>
<proteinExistence type="inferred from homology"/>
<evidence type="ECO:0000256" key="1">
    <source>
        <dbReference type="ARBA" id="ARBA00007074"/>
    </source>
</evidence>
<dbReference type="GO" id="GO:0006508">
    <property type="term" value="P:proteolysis"/>
    <property type="evidence" value="ECO:0007669"/>
    <property type="project" value="UniProtKB-KW"/>
</dbReference>
<feature type="domain" description="NlpC/P60" evidence="5">
    <location>
        <begin position="5"/>
        <end position="145"/>
    </location>
</feature>
<dbReference type="EMBL" id="JADINF010000153">
    <property type="protein sequence ID" value="MBO8424567.1"/>
    <property type="molecule type" value="Genomic_DNA"/>
</dbReference>
<keyword evidence="3" id="KW-0378">Hydrolase</keyword>
<dbReference type="PANTHER" id="PTHR47053">
    <property type="entry name" value="MUREIN DD-ENDOPEPTIDASE MEPH-RELATED"/>
    <property type="match status" value="1"/>
</dbReference>
<keyword evidence="4" id="KW-0788">Thiol protease</keyword>
<dbReference type="PANTHER" id="PTHR47053:SF1">
    <property type="entry name" value="MUREIN DD-ENDOPEPTIDASE MEPH-RELATED"/>
    <property type="match status" value="1"/>
</dbReference>
<evidence type="ECO:0000313" key="6">
    <source>
        <dbReference type="EMBL" id="MBO8424567.1"/>
    </source>
</evidence>
<dbReference type="InterPro" id="IPR051202">
    <property type="entry name" value="Peptidase_C40"/>
</dbReference>
<gene>
    <name evidence="6" type="ORF">IAB16_06065</name>
</gene>
<dbReference type="GO" id="GO:0008234">
    <property type="term" value="F:cysteine-type peptidase activity"/>
    <property type="evidence" value="ECO:0007669"/>
    <property type="project" value="UniProtKB-KW"/>
</dbReference>
<dbReference type="PROSITE" id="PS51935">
    <property type="entry name" value="NLPC_P60"/>
    <property type="match status" value="1"/>
</dbReference>